<evidence type="ECO:0000256" key="1">
    <source>
        <dbReference type="ARBA" id="ARBA00004651"/>
    </source>
</evidence>
<name>A0A1Y4LNY0_9FIRM</name>
<keyword evidence="7 9" id="KW-1133">Transmembrane helix</keyword>
<evidence type="ECO:0000313" key="12">
    <source>
        <dbReference type="EMBL" id="OUP58378.1"/>
    </source>
</evidence>
<keyword evidence="2" id="KW-0813">Transport</keyword>
<feature type="transmembrane region" description="Helical" evidence="9">
    <location>
        <begin position="164"/>
        <end position="183"/>
    </location>
</feature>
<accession>A0A1Y4LNY0</accession>
<sequence>MKEKRPSPVMRLLQWAGPERKWLILSVLCAFGSGILVITSYIGIYRLMDAVLSGACTKAVIADCALLVTAGTVGRLVLLGTSGVLSHKGAYGALFRVRCMVTEHLAKVSLGALDERSTGAVKTVLNEDIEKLELFLAHNLPEFVAYLTGPVVIFLYLLSVNAPLALVSLIPLPLAGIVMAVIFQRMKGVLSDVNRSLVGFNSVMIEYISGMRLIKAYNMGSRSFQKFSHAIEEENRIWNLVTHKTAPPYAAFLLLVECGMVLMVPVGGLLFLRGSVAGSVFLLFAYVGGMYLTEILPLQKLATTFAQALSGVKKVEEILELPTFSGGAAFPETCGITLDHVSFSYDGKTDVLRDCSLTVAQGEKVALVGVSGAGKSTVIQLMARSYDATQGTVRIGGRDVRELDYEDLLDHISLVFQKTFLTRGSVLENIRMNSGATLEQVREAARLAQIDEFIQSLPQGYETKVGTFGSRFSGGERQRIAIARAILKNAPILILDEATSAADPENQVEIDRAIENLCRGKTVVIVAHRLGAIKLCDKVAVVENNTITCCGTHEEVLEKNEYYRRAWADYRAARAIAYSVEGGVQHA</sequence>
<evidence type="ECO:0000313" key="13">
    <source>
        <dbReference type="Proteomes" id="UP000195326"/>
    </source>
</evidence>
<dbReference type="PANTHER" id="PTHR24221:SF654">
    <property type="entry name" value="ATP-BINDING CASSETTE SUB-FAMILY B MEMBER 6"/>
    <property type="match status" value="1"/>
</dbReference>
<dbReference type="EMBL" id="NFKL01000009">
    <property type="protein sequence ID" value="OUP58378.1"/>
    <property type="molecule type" value="Genomic_DNA"/>
</dbReference>
<dbReference type="GO" id="GO:0016887">
    <property type="term" value="F:ATP hydrolysis activity"/>
    <property type="evidence" value="ECO:0007669"/>
    <property type="project" value="InterPro"/>
</dbReference>
<feature type="domain" description="ABC transmembrane type-1" evidence="11">
    <location>
        <begin position="24"/>
        <end position="307"/>
    </location>
</feature>
<dbReference type="PROSITE" id="PS50929">
    <property type="entry name" value="ABC_TM1F"/>
    <property type="match status" value="1"/>
</dbReference>
<dbReference type="FunFam" id="3.40.50.300:FF:000221">
    <property type="entry name" value="Multidrug ABC transporter ATP-binding protein"/>
    <property type="match status" value="1"/>
</dbReference>
<reference evidence="13" key="1">
    <citation type="submission" date="2017-04" db="EMBL/GenBank/DDBJ databases">
        <title>Function of individual gut microbiota members based on whole genome sequencing of pure cultures obtained from chicken caecum.</title>
        <authorList>
            <person name="Medvecky M."/>
            <person name="Cejkova D."/>
            <person name="Polansky O."/>
            <person name="Karasova D."/>
            <person name="Kubasova T."/>
            <person name="Cizek A."/>
            <person name="Rychlik I."/>
        </authorList>
    </citation>
    <scope>NUCLEOTIDE SEQUENCE [LARGE SCALE GENOMIC DNA]</scope>
    <source>
        <strain evidence="13">An179</strain>
    </source>
</reference>
<feature type="transmembrane region" description="Helical" evidence="9">
    <location>
        <begin position="59"/>
        <end position="78"/>
    </location>
</feature>
<gene>
    <name evidence="12" type="ORF">B5F15_07235</name>
</gene>
<keyword evidence="5" id="KW-0547">Nucleotide-binding</keyword>
<evidence type="ECO:0000256" key="2">
    <source>
        <dbReference type="ARBA" id="ARBA00022448"/>
    </source>
</evidence>
<dbReference type="InterPro" id="IPR003439">
    <property type="entry name" value="ABC_transporter-like_ATP-bd"/>
</dbReference>
<evidence type="ECO:0000259" key="11">
    <source>
        <dbReference type="PROSITE" id="PS50929"/>
    </source>
</evidence>
<evidence type="ECO:0000256" key="4">
    <source>
        <dbReference type="ARBA" id="ARBA00022692"/>
    </source>
</evidence>
<evidence type="ECO:0000256" key="3">
    <source>
        <dbReference type="ARBA" id="ARBA00022475"/>
    </source>
</evidence>
<dbReference type="Pfam" id="PF00005">
    <property type="entry name" value="ABC_tran"/>
    <property type="match status" value="1"/>
</dbReference>
<feature type="transmembrane region" description="Helical" evidence="9">
    <location>
        <begin position="21"/>
        <end position="47"/>
    </location>
</feature>
<dbReference type="Proteomes" id="UP000195326">
    <property type="component" value="Unassembled WGS sequence"/>
</dbReference>
<feature type="transmembrane region" description="Helical" evidence="9">
    <location>
        <begin position="279"/>
        <end position="298"/>
    </location>
</feature>
<dbReference type="Pfam" id="PF00664">
    <property type="entry name" value="ABC_membrane"/>
    <property type="match status" value="1"/>
</dbReference>
<dbReference type="InterPro" id="IPR011527">
    <property type="entry name" value="ABC1_TM_dom"/>
</dbReference>
<dbReference type="InterPro" id="IPR036640">
    <property type="entry name" value="ABC1_TM_sf"/>
</dbReference>
<dbReference type="AlphaFoldDB" id="A0A1Y4LNY0"/>
<dbReference type="Gene3D" id="1.20.1560.10">
    <property type="entry name" value="ABC transporter type 1, transmembrane domain"/>
    <property type="match status" value="1"/>
</dbReference>
<evidence type="ECO:0000256" key="9">
    <source>
        <dbReference type="SAM" id="Phobius"/>
    </source>
</evidence>
<proteinExistence type="predicted"/>
<evidence type="ECO:0000256" key="6">
    <source>
        <dbReference type="ARBA" id="ARBA00022840"/>
    </source>
</evidence>
<dbReference type="GO" id="GO:0005886">
    <property type="term" value="C:plasma membrane"/>
    <property type="evidence" value="ECO:0007669"/>
    <property type="project" value="UniProtKB-SubCell"/>
</dbReference>
<evidence type="ECO:0000256" key="8">
    <source>
        <dbReference type="ARBA" id="ARBA00023136"/>
    </source>
</evidence>
<evidence type="ECO:0000256" key="7">
    <source>
        <dbReference type="ARBA" id="ARBA00022989"/>
    </source>
</evidence>
<dbReference type="Gene3D" id="3.40.50.300">
    <property type="entry name" value="P-loop containing nucleotide triphosphate hydrolases"/>
    <property type="match status" value="1"/>
</dbReference>
<evidence type="ECO:0000256" key="5">
    <source>
        <dbReference type="ARBA" id="ARBA00022741"/>
    </source>
</evidence>
<dbReference type="InterPro" id="IPR017871">
    <property type="entry name" value="ABC_transporter-like_CS"/>
</dbReference>
<organism evidence="12 13">
    <name type="scientific">Butyricicoccus pullicaecorum</name>
    <dbReference type="NCBI Taxonomy" id="501571"/>
    <lineage>
        <taxon>Bacteria</taxon>
        <taxon>Bacillati</taxon>
        <taxon>Bacillota</taxon>
        <taxon>Clostridia</taxon>
        <taxon>Eubacteriales</taxon>
        <taxon>Butyricicoccaceae</taxon>
        <taxon>Butyricicoccus</taxon>
    </lineage>
</organism>
<keyword evidence="6" id="KW-0067">ATP-binding</keyword>
<feature type="domain" description="ABC transporter" evidence="10">
    <location>
        <begin position="336"/>
        <end position="569"/>
    </location>
</feature>
<dbReference type="InterPro" id="IPR039421">
    <property type="entry name" value="Type_1_exporter"/>
</dbReference>
<comment type="subcellular location">
    <subcellularLocation>
        <location evidence="1">Cell membrane</location>
        <topology evidence="1">Multi-pass membrane protein</topology>
    </subcellularLocation>
</comment>
<evidence type="ECO:0000259" key="10">
    <source>
        <dbReference type="PROSITE" id="PS50893"/>
    </source>
</evidence>
<dbReference type="PROSITE" id="PS00211">
    <property type="entry name" value="ABC_TRANSPORTER_1"/>
    <property type="match status" value="1"/>
</dbReference>
<dbReference type="InterPro" id="IPR027417">
    <property type="entry name" value="P-loop_NTPase"/>
</dbReference>
<dbReference type="PANTHER" id="PTHR24221">
    <property type="entry name" value="ATP-BINDING CASSETTE SUB-FAMILY B"/>
    <property type="match status" value="1"/>
</dbReference>
<dbReference type="InterPro" id="IPR003593">
    <property type="entry name" value="AAA+_ATPase"/>
</dbReference>
<keyword evidence="8 9" id="KW-0472">Membrane</keyword>
<feature type="transmembrane region" description="Helical" evidence="9">
    <location>
        <begin position="249"/>
        <end position="272"/>
    </location>
</feature>
<dbReference type="GO" id="GO:0005524">
    <property type="term" value="F:ATP binding"/>
    <property type="evidence" value="ECO:0007669"/>
    <property type="project" value="UniProtKB-KW"/>
</dbReference>
<dbReference type="PROSITE" id="PS50893">
    <property type="entry name" value="ABC_TRANSPORTER_2"/>
    <property type="match status" value="1"/>
</dbReference>
<comment type="caution">
    <text evidence="12">The sequence shown here is derived from an EMBL/GenBank/DDBJ whole genome shotgun (WGS) entry which is preliminary data.</text>
</comment>
<feature type="transmembrane region" description="Helical" evidence="9">
    <location>
        <begin position="140"/>
        <end position="158"/>
    </location>
</feature>
<keyword evidence="3" id="KW-1003">Cell membrane</keyword>
<dbReference type="SUPFAM" id="SSF90123">
    <property type="entry name" value="ABC transporter transmembrane region"/>
    <property type="match status" value="1"/>
</dbReference>
<dbReference type="SUPFAM" id="SSF52540">
    <property type="entry name" value="P-loop containing nucleoside triphosphate hydrolases"/>
    <property type="match status" value="1"/>
</dbReference>
<dbReference type="RefSeq" id="WP_087414901.1">
    <property type="nucleotide sequence ID" value="NZ_NFKL01000009.1"/>
</dbReference>
<keyword evidence="4 9" id="KW-0812">Transmembrane</keyword>
<dbReference type="SMART" id="SM00382">
    <property type="entry name" value="AAA"/>
    <property type="match status" value="1"/>
</dbReference>
<protein>
    <submittedName>
        <fullName evidence="12">ABC transporter</fullName>
    </submittedName>
</protein>
<dbReference type="GO" id="GO:0140359">
    <property type="term" value="F:ABC-type transporter activity"/>
    <property type="evidence" value="ECO:0007669"/>
    <property type="project" value="InterPro"/>
</dbReference>